<dbReference type="Pfam" id="PF05919">
    <property type="entry name" value="Mitovir_RNA_pol"/>
    <property type="match status" value="1"/>
</dbReference>
<keyword evidence="3" id="KW-0548">Nucleotidyltransferase</keyword>
<reference evidence="4 5" key="1">
    <citation type="journal article" date="2019" name="Viruses">
        <title>Mitovirus and Mitochondrial Coding Sequences from Basal Fungus Entomophthora muscae.</title>
        <authorList>
            <person name="Nibert M."/>
            <person name="Debat H."/>
            <person name="Manny A."/>
            <person name="Grigoriev I."/>
            <person name="De Fine Licht H."/>
        </authorList>
    </citation>
    <scope>NUCLEOTIDE SEQUENCE [LARGE SCALE GENOMIC DNA]</scope>
    <source>
        <strain evidence="4 5">EnmuMV8-Berkeley</strain>
    </source>
</reference>
<dbReference type="InterPro" id="IPR008686">
    <property type="entry name" value="RNA_pol_mitovir"/>
</dbReference>
<name>A0ABM9WIM4_9VIRU</name>
<evidence type="ECO:0000256" key="3">
    <source>
        <dbReference type="ARBA" id="ARBA00022695"/>
    </source>
</evidence>
<keyword evidence="1 4" id="KW-0696">RNA-directed RNA polymerase</keyword>
<sequence length="636" mass="72642">MLYAFLSGRPVRMVGYSQYKNGLPRAFAPAYSLLCEKDPHTVRYILSLLQVSRCIPAWKKPDLRTITDPGKDVPQVLLQEFASIVPSLLETFGNDINQPLTWERLHVATTMGPSGPSMLQSATLIPKVLKRFKHLFGALGAEELLKYMESIPESFSKHWESLYPQKHSDVLRRVSTVPDVDGKTRLIAILDYWSQSILKVYHKDLMSSLMRIQKIDMTFGQGIAPFGPEDQKYYSFDLTAATDRFPVAITEIMMAAKYGQEAASAWKEIMTGEKFHWKDKVLKYNRGQPMGAYSSWASFSLNHHMVVQWSALRAGVETPFLDYRLLGDDIVIRNDAVANSYLKLMEHLGVEISSAKTLISENSFEFAKRFWLNGEEVTGYPIAGLLNTFTRWSEFLQVTREASRRGYDSLITIPGRKFRDLFTSLHFADPCKKTKVLTSRSYSERLVRKMISLNWLWEKGADIEQTVKFAQIWSFNHSCNMSLKTLRLIIIESLAQIKANQLLDSCRTQVKTINGFITKVKQGLPSDIEIPLTEVPLIKALMVNFSDMQGQMEDFRELSKSVSRDNTEPFEKILFEELLIPEINPEILDSSRRALRIATTDKQMLIKGCVLLRNTSQAITEELSNPNVEPDEEDYH</sequence>
<protein>
    <submittedName>
        <fullName evidence="4">RNA-dependent RNA polymerase</fullName>
    </submittedName>
</protein>
<dbReference type="EMBL" id="BK010736">
    <property type="protein sequence ID" value="DAC76947.1"/>
    <property type="molecule type" value="Genomic_RNA"/>
</dbReference>
<evidence type="ECO:0000313" key="4">
    <source>
        <dbReference type="EMBL" id="DAC76947.1"/>
    </source>
</evidence>
<keyword evidence="2" id="KW-0808">Transferase</keyword>
<dbReference type="InterPro" id="IPR043502">
    <property type="entry name" value="DNA/RNA_pol_sf"/>
</dbReference>
<keyword evidence="5" id="KW-1185">Reference proteome</keyword>
<dbReference type="GeneID" id="80537152"/>
<dbReference type="PANTHER" id="PTHR34456:SF13">
    <property type="entry name" value="REVERSE TRANSCRIPTASE DOMAIN-CONTAINING PROTEIN"/>
    <property type="match status" value="1"/>
</dbReference>
<accession>A0ABM9WIM4</accession>
<dbReference type="GO" id="GO:0003968">
    <property type="term" value="F:RNA-directed RNA polymerase activity"/>
    <property type="evidence" value="ECO:0007669"/>
    <property type="project" value="UniProtKB-KW"/>
</dbReference>
<dbReference type="Proteomes" id="UP000831583">
    <property type="component" value="Segment"/>
</dbReference>
<gene>
    <name evidence="4" type="primary">RdRP</name>
</gene>
<proteinExistence type="predicted"/>
<organism evidence="4 5">
    <name type="scientific">Entomophthora muscae mitovirus 8</name>
    <dbReference type="NCBI Taxonomy" id="2557981"/>
    <lineage>
        <taxon>Viruses</taxon>
        <taxon>Riboviria</taxon>
        <taxon>Orthornavirae</taxon>
        <taxon>Lenarviricota</taxon>
        <taxon>Howeltoviricetes</taxon>
        <taxon>Cryppavirales</taxon>
        <taxon>Mitoviridae</taxon>
        <taxon>Unuamitovirus</taxon>
        <taxon>Unuamitovirus enmu8</taxon>
    </lineage>
</organism>
<evidence type="ECO:0000256" key="2">
    <source>
        <dbReference type="ARBA" id="ARBA00022679"/>
    </source>
</evidence>
<dbReference type="PANTHER" id="PTHR34456">
    <property type="entry name" value="MITOVIRUS RNA-DEPENDENT RNA POLYMERASE"/>
    <property type="match status" value="1"/>
</dbReference>
<dbReference type="SUPFAM" id="SSF56672">
    <property type="entry name" value="DNA/RNA polymerases"/>
    <property type="match status" value="1"/>
</dbReference>
<dbReference type="RefSeq" id="YP_010798880.1">
    <property type="nucleotide sequence ID" value="NC_076530.1"/>
</dbReference>
<evidence type="ECO:0000256" key="1">
    <source>
        <dbReference type="ARBA" id="ARBA00022484"/>
    </source>
</evidence>
<evidence type="ECO:0000313" key="5">
    <source>
        <dbReference type="Proteomes" id="UP000831583"/>
    </source>
</evidence>